<dbReference type="AlphaFoldDB" id="A0A2S7IR51"/>
<feature type="region of interest" description="Disordered" evidence="1">
    <location>
        <begin position="1"/>
        <end position="31"/>
    </location>
</feature>
<organism evidence="2 3">
    <name type="scientific">Siphonobacter curvatus</name>
    <dbReference type="NCBI Taxonomy" id="2094562"/>
    <lineage>
        <taxon>Bacteria</taxon>
        <taxon>Pseudomonadati</taxon>
        <taxon>Bacteroidota</taxon>
        <taxon>Cytophagia</taxon>
        <taxon>Cytophagales</taxon>
        <taxon>Cytophagaceae</taxon>
        <taxon>Siphonobacter</taxon>
    </lineage>
</organism>
<evidence type="ECO:0000256" key="1">
    <source>
        <dbReference type="SAM" id="MobiDB-lite"/>
    </source>
</evidence>
<evidence type="ECO:0000313" key="2">
    <source>
        <dbReference type="EMBL" id="PQA60156.1"/>
    </source>
</evidence>
<dbReference type="Proteomes" id="UP000239590">
    <property type="component" value="Unassembled WGS sequence"/>
</dbReference>
<proteinExistence type="predicted"/>
<protein>
    <submittedName>
        <fullName evidence="2">Uncharacterized protein</fullName>
    </submittedName>
</protein>
<gene>
    <name evidence="2" type="ORF">C5O19_11215</name>
</gene>
<sequence length="138" mass="15209">MPKKTTKTQEEPQSVEPSEEATQPSDVAPALSHPNAFSISLRALSTEGEILLNRLGYLEKKCDALEATNYTLQQIQDEREKVDEARGEVVEIICPSGKLEYTADSIPLQTMMETLAEVLAVLPANEVNTKLNNILVLL</sequence>
<accession>A0A2S7IR51</accession>
<dbReference type="EMBL" id="PTRA01000001">
    <property type="protein sequence ID" value="PQA60156.1"/>
    <property type="molecule type" value="Genomic_DNA"/>
</dbReference>
<evidence type="ECO:0000313" key="3">
    <source>
        <dbReference type="Proteomes" id="UP000239590"/>
    </source>
</evidence>
<dbReference type="RefSeq" id="WP_104712125.1">
    <property type="nucleotide sequence ID" value="NZ_PTRA01000001.1"/>
</dbReference>
<keyword evidence="3" id="KW-1185">Reference proteome</keyword>
<comment type="caution">
    <text evidence="2">The sequence shown here is derived from an EMBL/GenBank/DDBJ whole genome shotgun (WGS) entry which is preliminary data.</text>
</comment>
<name>A0A2S7IR51_9BACT</name>
<dbReference type="OrthoDB" id="9969734at2"/>
<reference evidence="3" key="1">
    <citation type="submission" date="2018-02" db="EMBL/GenBank/DDBJ databases">
        <title>Genome sequencing of Solimonas sp. HR-BB.</title>
        <authorList>
            <person name="Lee Y."/>
            <person name="Jeon C.O."/>
        </authorList>
    </citation>
    <scope>NUCLEOTIDE SEQUENCE [LARGE SCALE GENOMIC DNA]</scope>
    <source>
        <strain evidence="3">HR-U</strain>
    </source>
</reference>